<evidence type="ECO:0000313" key="12">
    <source>
        <dbReference type="RefSeq" id="XP_034235062.1"/>
    </source>
</evidence>
<evidence type="ECO:0000256" key="5">
    <source>
        <dbReference type="ARBA" id="ARBA00022833"/>
    </source>
</evidence>
<proteinExistence type="inferred from homology"/>
<dbReference type="PANTHER" id="PTHR12887">
    <property type="entry name" value="NANOS PROTEIN"/>
    <property type="match status" value="1"/>
</dbReference>
<dbReference type="AlphaFoldDB" id="A0A6P8YM26"/>
<evidence type="ECO:0000313" key="11">
    <source>
        <dbReference type="Proteomes" id="UP000515158"/>
    </source>
</evidence>
<comment type="similarity">
    <text evidence="8">Belongs to the nanos family.</text>
</comment>
<evidence type="ECO:0000256" key="6">
    <source>
        <dbReference type="ARBA" id="ARBA00022845"/>
    </source>
</evidence>
<keyword evidence="11" id="KW-1185">Reference proteome</keyword>
<dbReference type="OrthoDB" id="10010129at2759"/>
<accession>A0A6P8YM26</accession>
<dbReference type="GO" id="GO:0006417">
    <property type="term" value="P:regulation of translation"/>
    <property type="evidence" value="ECO:0007669"/>
    <property type="project" value="UniProtKB-UniRule"/>
</dbReference>
<dbReference type="KEGG" id="tpal:117641668"/>
<keyword evidence="5" id="KW-0862">Zinc</keyword>
<dbReference type="RefSeq" id="XP_034235062.1">
    <property type="nucleotide sequence ID" value="XM_034379171.1"/>
</dbReference>
<dbReference type="Pfam" id="PF05741">
    <property type="entry name" value="zf-nanos"/>
    <property type="match status" value="1"/>
</dbReference>
<evidence type="ECO:0000256" key="2">
    <source>
        <dbReference type="ARBA" id="ARBA00022490"/>
    </source>
</evidence>
<gene>
    <name evidence="12" type="primary">LOC117641668</name>
</gene>
<dbReference type="PROSITE" id="PS51522">
    <property type="entry name" value="ZF_NANOS"/>
    <property type="match status" value="1"/>
</dbReference>
<dbReference type="InterPro" id="IPR038129">
    <property type="entry name" value="Nanos_sf"/>
</dbReference>
<organism evidence="12">
    <name type="scientific">Thrips palmi</name>
    <name type="common">Melon thrips</name>
    <dbReference type="NCBI Taxonomy" id="161013"/>
    <lineage>
        <taxon>Eukaryota</taxon>
        <taxon>Metazoa</taxon>
        <taxon>Ecdysozoa</taxon>
        <taxon>Arthropoda</taxon>
        <taxon>Hexapoda</taxon>
        <taxon>Insecta</taxon>
        <taxon>Pterygota</taxon>
        <taxon>Neoptera</taxon>
        <taxon>Paraneoptera</taxon>
        <taxon>Thysanoptera</taxon>
        <taxon>Terebrantia</taxon>
        <taxon>Thripoidea</taxon>
        <taxon>Thripidae</taxon>
        <taxon>Thrips</taxon>
    </lineage>
</organism>
<evidence type="ECO:0000256" key="1">
    <source>
        <dbReference type="ARBA" id="ARBA00004496"/>
    </source>
</evidence>
<feature type="compositionally biased region" description="Low complexity" evidence="9">
    <location>
        <begin position="451"/>
        <end position="461"/>
    </location>
</feature>
<comment type="subcellular location">
    <subcellularLocation>
        <location evidence="1">Cytoplasm</location>
    </subcellularLocation>
</comment>
<reference evidence="12" key="1">
    <citation type="submission" date="2025-08" db="UniProtKB">
        <authorList>
            <consortium name="RefSeq"/>
        </authorList>
    </citation>
    <scope>IDENTIFICATION</scope>
    <source>
        <tissue evidence="12">Total insect</tissue>
    </source>
</reference>
<evidence type="ECO:0000256" key="4">
    <source>
        <dbReference type="ARBA" id="ARBA00022771"/>
    </source>
</evidence>
<evidence type="ECO:0000256" key="3">
    <source>
        <dbReference type="ARBA" id="ARBA00022723"/>
    </source>
</evidence>
<dbReference type="Gene3D" id="4.10.60.30">
    <property type="entry name" value="Nanos, RNA-binding domain"/>
    <property type="match status" value="1"/>
</dbReference>
<sequence length="563" mass="63308">MSHPLPHPLPRSASSSWNWRLLPRRQRILGVCLKLLFGVACSSPRFQVFLWVITMANSFGRGANSMDYKFGSQRDYQRDHHRDHQRDLLTEWGKKKPQKFLSTSRQPVGQRALFAENDSSHFKMGFVGENKQRFGVGFDSACTLDAFAGPNFYDSFNPQPSYAPSNSFFSDYPSSKSFLQPQNDSRYSMTTMEYFDSTSKYDSEGDKTANILAALNKILEDTEDHQYNDECNSESESIGQLAIKLADLNMIGNENDPSAMFHDKPEESQIFCKDPIHKTAKCDLPPSHNASSNILLKNERPAIPKRKNDFIIKEMKKKRYIPWNWYHIQNQNNVKDPRKIYMNGYGMKPSQKQSFRNAPPTPMAYQAAPGQKSKTPSSKFSGPPFWMQFMSNDSKSDGSSSSSNSSLYKDHASHTSADSLNNYKGGSKSNDSGKAPFPPSRQPRRFRRAYSTASSSSGGKTSECVFCKTNGETSAIFRGHVLKDDQGRTVCPVLQQYVCSLCGATGFNAHTIKYCPKNENPPPIATMTTLKSMRSSTGRKRHGPCSKFIRPIPFGFGRSLLPA</sequence>
<dbReference type="GO" id="GO:0003723">
    <property type="term" value="F:RNA binding"/>
    <property type="evidence" value="ECO:0007669"/>
    <property type="project" value="UniProtKB-UniRule"/>
</dbReference>
<keyword evidence="7 8" id="KW-0694">RNA-binding</keyword>
<dbReference type="GeneID" id="117641668"/>
<evidence type="ECO:0000256" key="7">
    <source>
        <dbReference type="ARBA" id="ARBA00022884"/>
    </source>
</evidence>
<evidence type="ECO:0000259" key="10">
    <source>
        <dbReference type="PROSITE" id="PS51522"/>
    </source>
</evidence>
<dbReference type="GO" id="GO:0005737">
    <property type="term" value="C:cytoplasm"/>
    <property type="evidence" value="ECO:0007669"/>
    <property type="project" value="UniProtKB-SubCell"/>
</dbReference>
<dbReference type="InterPro" id="IPR008705">
    <property type="entry name" value="Nanos/Xcar2"/>
</dbReference>
<dbReference type="InterPro" id="IPR024161">
    <property type="entry name" value="Znf_nanos-typ"/>
</dbReference>
<evidence type="ECO:0000256" key="9">
    <source>
        <dbReference type="SAM" id="MobiDB-lite"/>
    </source>
</evidence>
<protein>
    <submittedName>
        <fullName evidence="12">Uncharacterized protein LOC117641668</fullName>
    </submittedName>
</protein>
<feature type="region of interest" description="Disordered" evidence="9">
    <location>
        <begin position="343"/>
        <end position="461"/>
    </location>
</feature>
<feature type="compositionally biased region" description="Low complexity" evidence="9">
    <location>
        <begin position="391"/>
        <end position="406"/>
    </location>
</feature>
<feature type="domain" description="Nanos-type" evidence="10">
    <location>
        <begin position="463"/>
        <end position="517"/>
    </location>
</feature>
<feature type="compositionally biased region" description="Polar residues" evidence="9">
    <location>
        <begin position="414"/>
        <end position="432"/>
    </location>
</feature>
<evidence type="ECO:0000256" key="8">
    <source>
        <dbReference type="PROSITE-ProRule" id="PRU00855"/>
    </source>
</evidence>
<keyword evidence="3" id="KW-0479">Metal-binding</keyword>
<name>A0A6P8YM26_THRPL</name>
<keyword evidence="4 8" id="KW-0863">Zinc-finger</keyword>
<dbReference type="InParanoid" id="A0A6P8YM26"/>
<dbReference type="GO" id="GO:0008270">
    <property type="term" value="F:zinc ion binding"/>
    <property type="evidence" value="ECO:0007669"/>
    <property type="project" value="UniProtKB-KW"/>
</dbReference>
<keyword evidence="6 8" id="KW-0810">Translation regulation</keyword>
<dbReference type="Proteomes" id="UP000515158">
    <property type="component" value="Unplaced"/>
</dbReference>
<keyword evidence="2" id="KW-0963">Cytoplasm</keyword>